<dbReference type="RefSeq" id="WP_076449413.1">
    <property type="nucleotide sequence ID" value="NZ_FTOQ01000011.1"/>
</dbReference>
<name>A0A1N7P025_9RHOB</name>
<keyword evidence="5 8" id="KW-1133">Transmembrane helix</keyword>
<dbReference type="GO" id="GO:0022857">
    <property type="term" value="F:transmembrane transporter activity"/>
    <property type="evidence" value="ECO:0007669"/>
    <property type="project" value="InterPro"/>
</dbReference>
<evidence type="ECO:0000256" key="7">
    <source>
        <dbReference type="RuleBase" id="RU003879"/>
    </source>
</evidence>
<evidence type="ECO:0000256" key="3">
    <source>
        <dbReference type="ARBA" id="ARBA00022475"/>
    </source>
</evidence>
<dbReference type="STRING" id="633194.SAMN05421759_11184"/>
<dbReference type="Proteomes" id="UP000186684">
    <property type="component" value="Unassembled WGS sequence"/>
</dbReference>
<keyword evidence="6 8" id="KW-0472">Membrane</keyword>
<dbReference type="InterPro" id="IPR003400">
    <property type="entry name" value="ExbD"/>
</dbReference>
<dbReference type="Pfam" id="PF02472">
    <property type="entry name" value="ExbD"/>
    <property type="match status" value="1"/>
</dbReference>
<sequence length="129" mass="13578">MTPPPRLSLRPRRRSREAVVPMINVVFLLLVFFLMTAQIVPVAPFDIALPEAEADPARIAARPLYVAADGRLSHGDLRGTEALAAAAKAGPVRIEADADLPAAALARLLADLAAAGADEISLATQVPRP</sequence>
<dbReference type="AlphaFoldDB" id="A0A1N7P025"/>
<keyword evidence="10" id="KW-1185">Reference proteome</keyword>
<accession>A0A1N7P025</accession>
<protein>
    <submittedName>
        <fullName evidence="9">Outer membrane transport energization protein ExbD</fullName>
    </submittedName>
</protein>
<comment type="similarity">
    <text evidence="2 7">Belongs to the ExbD/TolR family.</text>
</comment>
<evidence type="ECO:0000313" key="10">
    <source>
        <dbReference type="Proteomes" id="UP000186684"/>
    </source>
</evidence>
<evidence type="ECO:0000256" key="2">
    <source>
        <dbReference type="ARBA" id="ARBA00005811"/>
    </source>
</evidence>
<dbReference type="EMBL" id="FTOQ01000011">
    <property type="protein sequence ID" value="SIT03891.1"/>
    <property type="molecule type" value="Genomic_DNA"/>
</dbReference>
<keyword evidence="7" id="KW-0813">Transport</keyword>
<evidence type="ECO:0000256" key="1">
    <source>
        <dbReference type="ARBA" id="ARBA00004162"/>
    </source>
</evidence>
<evidence type="ECO:0000256" key="4">
    <source>
        <dbReference type="ARBA" id="ARBA00022692"/>
    </source>
</evidence>
<organism evidence="9 10">
    <name type="scientific">Roseivivax lentus</name>
    <dbReference type="NCBI Taxonomy" id="633194"/>
    <lineage>
        <taxon>Bacteria</taxon>
        <taxon>Pseudomonadati</taxon>
        <taxon>Pseudomonadota</taxon>
        <taxon>Alphaproteobacteria</taxon>
        <taxon>Rhodobacterales</taxon>
        <taxon>Roseobacteraceae</taxon>
        <taxon>Roseivivax</taxon>
    </lineage>
</organism>
<feature type="transmembrane region" description="Helical" evidence="8">
    <location>
        <begin position="21"/>
        <end position="40"/>
    </location>
</feature>
<dbReference type="PANTHER" id="PTHR30558">
    <property type="entry name" value="EXBD MEMBRANE COMPONENT OF PMF-DRIVEN MACROMOLECULE IMPORT SYSTEM"/>
    <property type="match status" value="1"/>
</dbReference>
<evidence type="ECO:0000313" key="9">
    <source>
        <dbReference type="EMBL" id="SIT03891.1"/>
    </source>
</evidence>
<keyword evidence="3" id="KW-1003">Cell membrane</keyword>
<evidence type="ECO:0000256" key="5">
    <source>
        <dbReference type="ARBA" id="ARBA00022989"/>
    </source>
</evidence>
<dbReference type="GO" id="GO:0005886">
    <property type="term" value="C:plasma membrane"/>
    <property type="evidence" value="ECO:0007669"/>
    <property type="project" value="UniProtKB-SubCell"/>
</dbReference>
<dbReference type="GO" id="GO:0015031">
    <property type="term" value="P:protein transport"/>
    <property type="evidence" value="ECO:0007669"/>
    <property type="project" value="UniProtKB-KW"/>
</dbReference>
<comment type="subcellular location">
    <subcellularLocation>
        <location evidence="1">Cell membrane</location>
        <topology evidence="1">Single-pass membrane protein</topology>
    </subcellularLocation>
    <subcellularLocation>
        <location evidence="7">Cell membrane</location>
        <topology evidence="7">Single-pass type II membrane protein</topology>
    </subcellularLocation>
</comment>
<keyword evidence="7" id="KW-0653">Protein transport</keyword>
<reference evidence="10" key="1">
    <citation type="submission" date="2017-01" db="EMBL/GenBank/DDBJ databases">
        <authorList>
            <person name="Varghese N."/>
            <person name="Submissions S."/>
        </authorList>
    </citation>
    <scope>NUCLEOTIDE SEQUENCE [LARGE SCALE GENOMIC DNA]</scope>
    <source>
        <strain evidence="10">DSM 29430</strain>
    </source>
</reference>
<proteinExistence type="inferred from homology"/>
<evidence type="ECO:0000256" key="6">
    <source>
        <dbReference type="ARBA" id="ARBA00023136"/>
    </source>
</evidence>
<evidence type="ECO:0000256" key="8">
    <source>
        <dbReference type="SAM" id="Phobius"/>
    </source>
</evidence>
<gene>
    <name evidence="9" type="ORF">SAMN05421759_11184</name>
</gene>
<keyword evidence="4 7" id="KW-0812">Transmembrane</keyword>